<dbReference type="Gene3D" id="3.40.50.10490">
    <property type="entry name" value="Glucose-6-phosphate isomerase like protein, domain 1"/>
    <property type="match status" value="1"/>
</dbReference>
<dbReference type="InterPro" id="IPR005488">
    <property type="entry name" value="Etherase_MurQ"/>
</dbReference>
<feature type="domain" description="SIS" evidence="3">
    <location>
        <begin position="52"/>
        <end position="213"/>
    </location>
</feature>
<dbReference type="SUPFAM" id="SSF53697">
    <property type="entry name" value="SIS domain"/>
    <property type="match status" value="1"/>
</dbReference>
<keyword evidence="1" id="KW-0456">Lyase</keyword>
<dbReference type="EMBL" id="QKVK01000009">
    <property type="protein sequence ID" value="PZF75701.1"/>
    <property type="molecule type" value="Genomic_DNA"/>
</dbReference>
<dbReference type="GO" id="GO:0046348">
    <property type="term" value="P:amino sugar catabolic process"/>
    <property type="evidence" value="ECO:0007669"/>
    <property type="project" value="InterPro"/>
</dbReference>
<keyword evidence="5" id="KW-1185">Reference proteome</keyword>
<dbReference type="InterPro" id="IPR001347">
    <property type="entry name" value="SIS_dom"/>
</dbReference>
<sequence length="296" mass="29774">MADRQTEQSGSYAGLDTWPDLRILDALLAGQQRALDAVRQAAPAICHAATILSERLAGGGRLAYAGAGTSIRVAVQDGSELPATFGMPEQQLLYLIAGGRAAMFDTLADAEDDAADGAAQAGVLTAADTMIAVAASGSTPFTVAAAKRAREKGAFVIAVVNNPGSKLAAAADLEILLPSGPEVIAGSTRMGAGTAQKAALNLLSTLTHIKLGAVHDGLMVNVEAGNIKLRKRAAGIIATIAGVDESRAAAALAQAGGHVKPAVLLCAGAKDIAAAQRLLAAANGNLRLAMSRLAVT</sequence>
<dbReference type="GO" id="GO:0097367">
    <property type="term" value="F:carbohydrate derivative binding"/>
    <property type="evidence" value="ECO:0007669"/>
    <property type="project" value="InterPro"/>
</dbReference>
<dbReference type="PANTHER" id="PTHR10088:SF4">
    <property type="entry name" value="GLUCOKINASE REGULATORY PROTEIN"/>
    <property type="match status" value="1"/>
</dbReference>
<dbReference type="InterPro" id="IPR046348">
    <property type="entry name" value="SIS_dom_sf"/>
</dbReference>
<evidence type="ECO:0000256" key="2">
    <source>
        <dbReference type="ARBA" id="ARBA00023277"/>
    </source>
</evidence>
<keyword evidence="2" id="KW-0119">Carbohydrate metabolism</keyword>
<evidence type="ECO:0000313" key="4">
    <source>
        <dbReference type="EMBL" id="PZF75701.1"/>
    </source>
</evidence>
<name>A0A2W2AK51_9HYPH</name>
<evidence type="ECO:0000313" key="5">
    <source>
        <dbReference type="Proteomes" id="UP000248795"/>
    </source>
</evidence>
<dbReference type="NCBIfam" id="NF003915">
    <property type="entry name" value="PRK05441.1"/>
    <property type="match status" value="1"/>
</dbReference>
<dbReference type="AlphaFoldDB" id="A0A2W2AK51"/>
<proteinExistence type="predicted"/>
<comment type="caution">
    <text evidence="4">The sequence shown here is derived from an EMBL/GenBank/DDBJ whole genome shotgun (WGS) entry which is preliminary data.</text>
</comment>
<dbReference type="PROSITE" id="PS51464">
    <property type="entry name" value="SIS"/>
    <property type="match status" value="1"/>
</dbReference>
<dbReference type="Proteomes" id="UP000248795">
    <property type="component" value="Unassembled WGS sequence"/>
</dbReference>
<gene>
    <name evidence="4" type="ORF">DK847_17845</name>
</gene>
<dbReference type="GO" id="GO:0009254">
    <property type="term" value="P:peptidoglycan turnover"/>
    <property type="evidence" value="ECO:0007669"/>
    <property type="project" value="TreeGrafter"/>
</dbReference>
<dbReference type="RefSeq" id="WP_111199895.1">
    <property type="nucleotide sequence ID" value="NZ_QKVK01000009.1"/>
</dbReference>
<dbReference type="GO" id="GO:0016835">
    <property type="term" value="F:carbon-oxygen lyase activity"/>
    <property type="evidence" value="ECO:0007669"/>
    <property type="project" value="InterPro"/>
</dbReference>
<reference evidence="5" key="1">
    <citation type="submission" date="2018-06" db="EMBL/GenBank/DDBJ databases">
        <title>Aestuariibacter litoralis strain KCTC 52945T.</title>
        <authorList>
            <person name="Li X."/>
            <person name="Salam N."/>
            <person name="Li J.-L."/>
            <person name="Chen Y.-M."/>
            <person name="Yang Z.-W."/>
            <person name="Zhang L.-Y."/>
            <person name="Han M.-X."/>
            <person name="Xiao M."/>
            <person name="Li W.-J."/>
        </authorList>
    </citation>
    <scope>NUCLEOTIDE SEQUENCE [LARGE SCALE GENOMIC DNA]</scope>
    <source>
        <strain evidence="5">KCTC 52945</strain>
    </source>
</reference>
<accession>A0A2W2AK51</accession>
<evidence type="ECO:0000259" key="3">
    <source>
        <dbReference type="PROSITE" id="PS51464"/>
    </source>
</evidence>
<protein>
    <submittedName>
        <fullName evidence="4">N-acetylmuramic acid 6-phosphate etherase</fullName>
    </submittedName>
</protein>
<dbReference type="PANTHER" id="PTHR10088">
    <property type="entry name" value="GLUCOKINASE REGULATORY PROTEIN"/>
    <property type="match status" value="1"/>
</dbReference>
<organism evidence="4 5">
    <name type="scientific">Aestuariivirga litoralis</name>
    <dbReference type="NCBI Taxonomy" id="2650924"/>
    <lineage>
        <taxon>Bacteria</taxon>
        <taxon>Pseudomonadati</taxon>
        <taxon>Pseudomonadota</taxon>
        <taxon>Alphaproteobacteria</taxon>
        <taxon>Hyphomicrobiales</taxon>
        <taxon>Aestuariivirgaceae</taxon>
        <taxon>Aestuariivirga</taxon>
    </lineage>
</organism>
<dbReference type="Pfam" id="PF01380">
    <property type="entry name" value="SIS"/>
    <property type="match status" value="1"/>
</dbReference>
<dbReference type="CDD" id="cd05007">
    <property type="entry name" value="SIS_Etherase"/>
    <property type="match status" value="1"/>
</dbReference>
<dbReference type="Gene3D" id="1.10.8.1080">
    <property type="match status" value="1"/>
</dbReference>
<evidence type="ECO:0000256" key="1">
    <source>
        <dbReference type="ARBA" id="ARBA00023239"/>
    </source>
</evidence>
<dbReference type="GO" id="GO:0016803">
    <property type="term" value="F:ether hydrolase activity"/>
    <property type="evidence" value="ECO:0007669"/>
    <property type="project" value="TreeGrafter"/>
</dbReference>
<dbReference type="InterPro" id="IPR040190">
    <property type="entry name" value="MURQ/GCKR"/>
</dbReference>